<dbReference type="Proteomes" id="UP000559404">
    <property type="component" value="Unassembled WGS sequence"/>
</dbReference>
<feature type="domain" description="ABC transporter" evidence="16">
    <location>
        <begin position="14"/>
        <end position="249"/>
    </location>
</feature>
<keyword evidence="7" id="KW-0547">Nucleotide-binding</keyword>
<reference evidence="17 18" key="1">
    <citation type="submission" date="2020-07" db="EMBL/GenBank/DDBJ databases">
        <authorList>
            <person name="Li M."/>
        </authorList>
    </citation>
    <scope>NUCLEOTIDE SEQUENCE [LARGE SCALE GENOMIC DNA]</scope>
    <source>
        <strain evidence="17 18">DSM 23284</strain>
    </source>
</reference>
<sequence length="267" mass="29758">MSDAGKGKVPALEISNLNVFFGHGESRFQAVKNVSFVLPEGASFGLVGESGSGKSTVLRAITGLVRDWSGTIKVAGSTLGERRETAFYRQVQMVFQDPYASLHPRHTVDRILSEPLRLHRIGDIDRRVLQALDDVGLPRAFRFRYPHQLSGGQRQRVAVARALMLEPRILLLDEPTSALDVSVQAEILNLLTDLRARRGLTYLMVSHDLAVVAHMCEQIAVMRLGEVVEVMGVEQMRQATPEDAYTQELLRASLGYDRDFFSAHMEE</sequence>
<dbReference type="Pfam" id="PF00005">
    <property type="entry name" value="ABC_tran"/>
    <property type="match status" value="1"/>
</dbReference>
<comment type="subunit">
    <text evidence="3">The complex is composed of two ATP-binding proteins (GsiA), two transmembrane proteins (GsiC and GsiD) and a solute-binding protein (GsiB).</text>
</comment>
<dbReference type="GO" id="GO:0005524">
    <property type="term" value="F:ATP binding"/>
    <property type="evidence" value="ECO:0007669"/>
    <property type="project" value="UniProtKB-KW"/>
</dbReference>
<evidence type="ECO:0000256" key="2">
    <source>
        <dbReference type="ARBA" id="ARBA00004533"/>
    </source>
</evidence>
<evidence type="ECO:0000256" key="11">
    <source>
        <dbReference type="ARBA" id="ARBA00037530"/>
    </source>
</evidence>
<dbReference type="PROSITE" id="PS50893">
    <property type="entry name" value="ABC_TRANSPORTER_2"/>
    <property type="match status" value="1"/>
</dbReference>
<evidence type="ECO:0000313" key="17">
    <source>
        <dbReference type="EMBL" id="MBA4612618.1"/>
    </source>
</evidence>
<dbReference type="InterPro" id="IPR050319">
    <property type="entry name" value="ABC_transp_ATP-bind"/>
</dbReference>
<dbReference type="AlphaFoldDB" id="A0A838XVH6"/>
<evidence type="ECO:0000256" key="14">
    <source>
        <dbReference type="ARBA" id="ARBA00041187"/>
    </source>
</evidence>
<accession>A0A838XVH6</accession>
<dbReference type="CDD" id="cd03257">
    <property type="entry name" value="ABC_NikE_OppD_transporters"/>
    <property type="match status" value="1"/>
</dbReference>
<dbReference type="InterPro" id="IPR017871">
    <property type="entry name" value="ABC_transporter-like_CS"/>
</dbReference>
<dbReference type="InterPro" id="IPR003593">
    <property type="entry name" value="AAA+_ATPase"/>
</dbReference>
<keyword evidence="18" id="KW-1185">Reference proteome</keyword>
<keyword evidence="10" id="KW-0472">Membrane</keyword>
<dbReference type="PANTHER" id="PTHR43776:SF15">
    <property type="entry name" value="GLUTATHIONE IMPORT ATP-BINDING PROTEIN GSIA"/>
    <property type="match status" value="1"/>
</dbReference>
<keyword evidence="6" id="KW-0997">Cell inner membrane</keyword>
<dbReference type="GO" id="GO:0055085">
    <property type="term" value="P:transmembrane transport"/>
    <property type="evidence" value="ECO:0007669"/>
    <property type="project" value="UniProtKB-ARBA"/>
</dbReference>
<keyword evidence="4" id="KW-0813">Transport</keyword>
<dbReference type="SUPFAM" id="SSF52540">
    <property type="entry name" value="P-loop containing nucleoside triphosphate hydrolases"/>
    <property type="match status" value="1"/>
</dbReference>
<dbReference type="PROSITE" id="PS00211">
    <property type="entry name" value="ABC_TRANSPORTER_1"/>
    <property type="match status" value="1"/>
</dbReference>
<dbReference type="GO" id="GO:0016887">
    <property type="term" value="F:ATP hydrolysis activity"/>
    <property type="evidence" value="ECO:0007669"/>
    <property type="project" value="InterPro"/>
</dbReference>
<evidence type="ECO:0000256" key="15">
    <source>
        <dbReference type="ARBA" id="ARBA00047640"/>
    </source>
</evidence>
<comment type="subcellular location">
    <subcellularLocation>
        <location evidence="2">Cell inner membrane</location>
    </subcellularLocation>
    <subcellularLocation>
        <location evidence="1">Membrane</location>
        <topology evidence="1">Peripheral membrane protein</topology>
    </subcellularLocation>
</comment>
<evidence type="ECO:0000256" key="3">
    <source>
        <dbReference type="ARBA" id="ARBA00011469"/>
    </source>
</evidence>
<evidence type="ECO:0000256" key="10">
    <source>
        <dbReference type="ARBA" id="ARBA00023136"/>
    </source>
</evidence>
<dbReference type="InterPro" id="IPR027417">
    <property type="entry name" value="P-loop_NTPase"/>
</dbReference>
<organism evidence="17 18">
    <name type="scientific">Stappia taiwanensis</name>
    <dbReference type="NCBI Taxonomy" id="992267"/>
    <lineage>
        <taxon>Bacteria</taxon>
        <taxon>Pseudomonadati</taxon>
        <taxon>Pseudomonadota</taxon>
        <taxon>Alphaproteobacteria</taxon>
        <taxon>Hyphomicrobiales</taxon>
        <taxon>Stappiaceae</taxon>
        <taxon>Stappia</taxon>
    </lineage>
</organism>
<evidence type="ECO:0000313" key="18">
    <source>
        <dbReference type="Proteomes" id="UP000559404"/>
    </source>
</evidence>
<keyword evidence="5" id="KW-1003">Cell membrane</keyword>
<dbReference type="SMART" id="SM00382">
    <property type="entry name" value="AAA"/>
    <property type="match status" value="1"/>
</dbReference>
<name>A0A838XVH6_9HYPH</name>
<evidence type="ECO:0000256" key="12">
    <source>
        <dbReference type="ARBA" id="ARBA00038416"/>
    </source>
</evidence>
<dbReference type="EMBL" id="JACEON010000012">
    <property type="protein sequence ID" value="MBA4612618.1"/>
    <property type="molecule type" value="Genomic_DNA"/>
</dbReference>
<evidence type="ECO:0000256" key="8">
    <source>
        <dbReference type="ARBA" id="ARBA00022840"/>
    </source>
</evidence>
<keyword evidence="9" id="KW-1278">Translocase</keyword>
<dbReference type="PANTHER" id="PTHR43776">
    <property type="entry name" value="TRANSPORT ATP-BINDING PROTEIN"/>
    <property type="match status" value="1"/>
</dbReference>
<comment type="similarity">
    <text evidence="12">Belongs to the ABC transporter superfamily. Glutathione importer (TC 3.A.1.5.11) family.</text>
</comment>
<dbReference type="EC" id="7.4.2.10" evidence="13"/>
<evidence type="ECO:0000256" key="5">
    <source>
        <dbReference type="ARBA" id="ARBA00022475"/>
    </source>
</evidence>
<evidence type="ECO:0000256" key="13">
    <source>
        <dbReference type="ARBA" id="ARBA00039050"/>
    </source>
</evidence>
<comment type="function">
    <text evidence="11">Part of the ABC transporter complex GsiABCD involved in glutathione import. Responsible for energy coupling to the transport system.</text>
</comment>
<proteinExistence type="inferred from homology"/>
<comment type="caution">
    <text evidence="17">The sequence shown here is derived from an EMBL/GenBank/DDBJ whole genome shotgun (WGS) entry which is preliminary data.</text>
</comment>
<dbReference type="Gene3D" id="3.40.50.300">
    <property type="entry name" value="P-loop containing nucleotide triphosphate hydrolases"/>
    <property type="match status" value="1"/>
</dbReference>
<evidence type="ECO:0000256" key="6">
    <source>
        <dbReference type="ARBA" id="ARBA00022519"/>
    </source>
</evidence>
<dbReference type="GO" id="GO:0005886">
    <property type="term" value="C:plasma membrane"/>
    <property type="evidence" value="ECO:0007669"/>
    <property type="project" value="UniProtKB-SubCell"/>
</dbReference>
<evidence type="ECO:0000256" key="7">
    <source>
        <dbReference type="ARBA" id="ARBA00022741"/>
    </source>
</evidence>
<dbReference type="RefSeq" id="WP_181760810.1">
    <property type="nucleotide sequence ID" value="NZ_BMCR01000003.1"/>
</dbReference>
<evidence type="ECO:0000256" key="4">
    <source>
        <dbReference type="ARBA" id="ARBA00022448"/>
    </source>
</evidence>
<comment type="catalytic activity">
    <reaction evidence="15">
        <text>glutathione(out) + ATP + H2O = glutathione(in) + ADP + phosphate + H(+)</text>
        <dbReference type="Rhea" id="RHEA:29791"/>
        <dbReference type="ChEBI" id="CHEBI:15377"/>
        <dbReference type="ChEBI" id="CHEBI:15378"/>
        <dbReference type="ChEBI" id="CHEBI:30616"/>
        <dbReference type="ChEBI" id="CHEBI:43474"/>
        <dbReference type="ChEBI" id="CHEBI:57925"/>
        <dbReference type="ChEBI" id="CHEBI:456216"/>
        <dbReference type="EC" id="7.4.2.10"/>
    </reaction>
</comment>
<evidence type="ECO:0000256" key="1">
    <source>
        <dbReference type="ARBA" id="ARBA00004170"/>
    </source>
</evidence>
<reference evidence="17 18" key="2">
    <citation type="submission" date="2020-08" db="EMBL/GenBank/DDBJ databases">
        <title>Stappia taiwanensis sp. nov., isolated from a coastal thermal spring.</title>
        <authorList>
            <person name="Kampfer P."/>
        </authorList>
    </citation>
    <scope>NUCLEOTIDE SEQUENCE [LARGE SCALE GENOMIC DNA]</scope>
    <source>
        <strain evidence="17 18">DSM 23284</strain>
    </source>
</reference>
<protein>
    <recommendedName>
        <fullName evidence="14">Glutathione import ATP-binding protein GsiA</fullName>
        <ecNumber evidence="13">7.4.2.10</ecNumber>
    </recommendedName>
</protein>
<gene>
    <name evidence="17" type="ORF">H1W37_13205</name>
</gene>
<keyword evidence="8 17" id="KW-0067">ATP-binding</keyword>
<dbReference type="InterPro" id="IPR003439">
    <property type="entry name" value="ABC_transporter-like_ATP-bd"/>
</dbReference>
<evidence type="ECO:0000256" key="9">
    <source>
        <dbReference type="ARBA" id="ARBA00022967"/>
    </source>
</evidence>
<evidence type="ECO:0000259" key="16">
    <source>
        <dbReference type="PROSITE" id="PS50893"/>
    </source>
</evidence>